<name>A0A1M5PP27_9HYPH</name>
<feature type="region of interest" description="Disordered" evidence="1">
    <location>
        <begin position="1"/>
        <end position="23"/>
    </location>
</feature>
<proteinExistence type="predicted"/>
<keyword evidence="3" id="KW-1185">Reference proteome</keyword>
<dbReference type="Proteomes" id="UP000184485">
    <property type="component" value="Unassembled WGS sequence"/>
</dbReference>
<feature type="compositionally biased region" description="Acidic residues" evidence="1">
    <location>
        <begin position="1"/>
        <end position="19"/>
    </location>
</feature>
<feature type="compositionally biased region" description="Basic and acidic residues" evidence="1">
    <location>
        <begin position="67"/>
        <end position="76"/>
    </location>
</feature>
<organism evidence="2 3">
    <name type="scientific">Kaistia soli DSM 19436</name>
    <dbReference type="NCBI Taxonomy" id="1122133"/>
    <lineage>
        <taxon>Bacteria</taxon>
        <taxon>Pseudomonadati</taxon>
        <taxon>Pseudomonadota</taxon>
        <taxon>Alphaproteobacteria</taxon>
        <taxon>Hyphomicrobiales</taxon>
        <taxon>Kaistiaceae</taxon>
        <taxon>Kaistia</taxon>
    </lineage>
</organism>
<evidence type="ECO:0000313" key="3">
    <source>
        <dbReference type="Proteomes" id="UP000184485"/>
    </source>
</evidence>
<accession>A0A1M5PP27</accession>
<dbReference type="AlphaFoldDB" id="A0A1M5PP27"/>
<reference evidence="2 3" key="1">
    <citation type="submission" date="2016-11" db="EMBL/GenBank/DDBJ databases">
        <authorList>
            <person name="Jaros S."/>
            <person name="Januszkiewicz K."/>
            <person name="Wedrychowicz H."/>
        </authorList>
    </citation>
    <scope>NUCLEOTIDE SEQUENCE [LARGE SCALE GENOMIC DNA]</scope>
    <source>
        <strain evidence="2 3">DSM 19436</strain>
    </source>
</reference>
<sequence length="126" mass="14099">MNALLDELDIEAADAEPEGASEQSKLAPLLNLVATARAAYPKYQRRKHTVIIPVDASPAERRRLKRNSRERQDRAAENGGKSRAYRADRRTMTPEQQRQHDSALGAVRKRRWKEKHGAASPASSGD</sequence>
<dbReference type="EMBL" id="FQUP01000012">
    <property type="protein sequence ID" value="SHH03517.1"/>
    <property type="molecule type" value="Genomic_DNA"/>
</dbReference>
<gene>
    <name evidence="2" type="ORF">SAMN02745157_0199</name>
</gene>
<protein>
    <submittedName>
        <fullName evidence="2">Uncharacterized protein</fullName>
    </submittedName>
</protein>
<feature type="region of interest" description="Disordered" evidence="1">
    <location>
        <begin position="54"/>
        <end position="126"/>
    </location>
</feature>
<evidence type="ECO:0000256" key="1">
    <source>
        <dbReference type="SAM" id="MobiDB-lite"/>
    </source>
</evidence>
<feature type="compositionally biased region" description="Basic and acidic residues" evidence="1">
    <location>
        <begin position="85"/>
        <end position="101"/>
    </location>
</feature>
<evidence type="ECO:0000313" key="2">
    <source>
        <dbReference type="EMBL" id="SHH03517.1"/>
    </source>
</evidence>